<protein>
    <recommendedName>
        <fullName evidence="4">Alpha amylase inhibitor</fullName>
    </recommendedName>
</protein>
<dbReference type="RefSeq" id="WP_091298456.1">
    <property type="nucleotide sequence ID" value="NZ_FNON01000012.1"/>
</dbReference>
<evidence type="ECO:0008006" key="4">
    <source>
        <dbReference type="Google" id="ProtNLM"/>
    </source>
</evidence>
<keyword evidence="3" id="KW-1185">Reference proteome</keyword>
<dbReference type="OrthoDB" id="3540574at2"/>
<evidence type="ECO:0000256" key="1">
    <source>
        <dbReference type="SAM" id="SignalP"/>
    </source>
</evidence>
<organism evidence="2 3">
    <name type="scientific">Amycolatopsis xylanica</name>
    <dbReference type="NCBI Taxonomy" id="589385"/>
    <lineage>
        <taxon>Bacteria</taxon>
        <taxon>Bacillati</taxon>
        <taxon>Actinomycetota</taxon>
        <taxon>Actinomycetes</taxon>
        <taxon>Pseudonocardiales</taxon>
        <taxon>Pseudonocardiaceae</taxon>
        <taxon>Amycolatopsis</taxon>
    </lineage>
</organism>
<accession>A0A1H3RZI9</accession>
<dbReference type="Proteomes" id="UP000199515">
    <property type="component" value="Unassembled WGS sequence"/>
</dbReference>
<feature type="chain" id="PRO_5038727073" description="Alpha amylase inhibitor" evidence="1">
    <location>
        <begin position="27"/>
        <end position="95"/>
    </location>
</feature>
<feature type="signal peptide" evidence="1">
    <location>
        <begin position="1"/>
        <end position="26"/>
    </location>
</feature>
<proteinExistence type="predicted"/>
<dbReference type="AlphaFoldDB" id="A0A1H3RZI9"/>
<reference evidence="2 3" key="1">
    <citation type="submission" date="2016-10" db="EMBL/GenBank/DDBJ databases">
        <authorList>
            <person name="de Groot N.N."/>
        </authorList>
    </citation>
    <scope>NUCLEOTIDE SEQUENCE [LARGE SCALE GENOMIC DNA]</scope>
    <source>
        <strain evidence="2 3">CPCC 202699</strain>
    </source>
</reference>
<dbReference type="InterPro" id="IPR045935">
    <property type="entry name" value="DUF6355"/>
</dbReference>
<keyword evidence="1" id="KW-0732">Signal</keyword>
<sequence length="95" mass="10164">MKLFRGLMVGAIAATAMVGAGSAASASTNQLICGFHMEADGPWYGHCDAPPRTDVVINVHQYLVGDYRMCVRPGDHKLKPLAINAWYIGQLCDAG</sequence>
<evidence type="ECO:0000313" key="3">
    <source>
        <dbReference type="Proteomes" id="UP000199515"/>
    </source>
</evidence>
<dbReference type="Pfam" id="PF19882">
    <property type="entry name" value="DUF6355"/>
    <property type="match status" value="1"/>
</dbReference>
<evidence type="ECO:0000313" key="2">
    <source>
        <dbReference type="EMBL" id="SDZ31146.1"/>
    </source>
</evidence>
<name>A0A1H3RZI9_9PSEU</name>
<gene>
    <name evidence="2" type="ORF">SAMN05421504_112122</name>
</gene>
<dbReference type="EMBL" id="FNON01000012">
    <property type="protein sequence ID" value="SDZ31146.1"/>
    <property type="molecule type" value="Genomic_DNA"/>
</dbReference>